<accession>A0A511ZH55</accession>
<gene>
    <name evidence="4" type="ORF">OSO01_15130</name>
</gene>
<evidence type="ECO:0000256" key="2">
    <source>
        <dbReference type="SAM" id="Phobius"/>
    </source>
</evidence>
<evidence type="ECO:0000313" key="4">
    <source>
        <dbReference type="EMBL" id="GEN86774.1"/>
    </source>
</evidence>
<proteinExistence type="predicted"/>
<dbReference type="Pfam" id="PF03793">
    <property type="entry name" value="PASTA"/>
    <property type="match status" value="3"/>
</dbReference>
<keyword evidence="5" id="KW-1185">Reference proteome</keyword>
<dbReference type="OrthoDB" id="1641593at2"/>
<dbReference type="STRING" id="582851.GCA_900162665_03237"/>
<sequence length="522" mass="58947">MSDFLSKFNKDKYDDLVNEKEDKEINNKEEKKAEKQEEKEPQQKQEEQASAVEKEEAVHKRETTPVSEPVSSRSSRRQDAEEEVEIDLDYRRKKKLRMWLIIAGSVLACLLIFFIYYMLVHVKVENFVDQPVSEVRAWAGENDVEVELEQEYSMEYDTNQVISQSVAEGDRIRKGKSLKLTSSLGADPEEIIPLADFSEMTQEEAQTWIDENKAENLQMVTEYSDDIEAGDFIKFSIKDSNIAESEYKRKDSAAVYYSKGEEVFEKNITIPDFTGVAKEEVEKWAEKNEVEMTYEEADSDSVEEGNIISQSEAADEKIAKRDKMEVVVSAGKAVIVPSFSGLTAEEASMNYPDLNVTVKHAFHADVAYGSLISQSVEPDTKLTNKDDKSVTVTYSQGRPYLHDFRGQSEGDLPKLFYEQYKSKGADINYIVKYVDSSELKGTVVDMGVFNEFVPMTYTVEVRISNNASAPPNPPDFSEGPENIYPESGAGEDVGQGELDPEPGAEESQDLLEDGENLEVDEK</sequence>
<dbReference type="Proteomes" id="UP000321558">
    <property type="component" value="Unassembled WGS sequence"/>
</dbReference>
<dbReference type="PROSITE" id="PS51178">
    <property type="entry name" value="PASTA"/>
    <property type="match status" value="2"/>
</dbReference>
<feature type="region of interest" description="Disordered" evidence="1">
    <location>
        <begin position="16"/>
        <end position="83"/>
    </location>
</feature>
<reference evidence="4 5" key="1">
    <citation type="submission" date="2019-07" db="EMBL/GenBank/DDBJ databases">
        <title>Whole genome shotgun sequence of Oceanobacillus sojae NBRC 105379.</title>
        <authorList>
            <person name="Hosoyama A."/>
            <person name="Uohara A."/>
            <person name="Ohji S."/>
            <person name="Ichikawa N."/>
        </authorList>
    </citation>
    <scope>NUCLEOTIDE SEQUENCE [LARGE SCALE GENOMIC DNA]</scope>
    <source>
        <strain evidence="4 5">NBRC 105379</strain>
    </source>
</reference>
<feature type="region of interest" description="Disordered" evidence="1">
    <location>
        <begin position="466"/>
        <end position="522"/>
    </location>
</feature>
<name>A0A511ZH55_9BACI</name>
<feature type="domain" description="PASTA" evidence="3">
    <location>
        <begin position="264"/>
        <end position="330"/>
    </location>
</feature>
<dbReference type="Gene3D" id="3.30.10.20">
    <property type="match status" value="3"/>
</dbReference>
<dbReference type="CDD" id="cd06577">
    <property type="entry name" value="PASTA_pknB"/>
    <property type="match status" value="2"/>
</dbReference>
<organism evidence="4 5">
    <name type="scientific">Oceanobacillus sojae</name>
    <dbReference type="NCBI Taxonomy" id="582851"/>
    <lineage>
        <taxon>Bacteria</taxon>
        <taxon>Bacillati</taxon>
        <taxon>Bacillota</taxon>
        <taxon>Bacilli</taxon>
        <taxon>Bacillales</taxon>
        <taxon>Bacillaceae</taxon>
        <taxon>Oceanobacillus</taxon>
    </lineage>
</organism>
<keyword evidence="2" id="KW-0472">Membrane</keyword>
<protein>
    <recommendedName>
        <fullName evidence="3">PASTA domain-containing protein</fullName>
    </recommendedName>
</protein>
<feature type="transmembrane region" description="Helical" evidence="2">
    <location>
        <begin position="98"/>
        <end position="119"/>
    </location>
</feature>
<evidence type="ECO:0000313" key="5">
    <source>
        <dbReference type="Proteomes" id="UP000321558"/>
    </source>
</evidence>
<dbReference type="EMBL" id="BJYM01000005">
    <property type="protein sequence ID" value="GEN86774.1"/>
    <property type="molecule type" value="Genomic_DNA"/>
</dbReference>
<dbReference type="SMART" id="SM00740">
    <property type="entry name" value="PASTA"/>
    <property type="match status" value="3"/>
</dbReference>
<keyword evidence="2" id="KW-1133">Transmembrane helix</keyword>
<keyword evidence="2" id="KW-0812">Transmembrane</keyword>
<feature type="compositionally biased region" description="Acidic residues" evidence="1">
    <location>
        <begin position="498"/>
        <end position="522"/>
    </location>
</feature>
<dbReference type="InterPro" id="IPR005543">
    <property type="entry name" value="PASTA_dom"/>
</dbReference>
<evidence type="ECO:0000259" key="3">
    <source>
        <dbReference type="PROSITE" id="PS51178"/>
    </source>
</evidence>
<comment type="caution">
    <text evidence="4">The sequence shown here is derived from an EMBL/GenBank/DDBJ whole genome shotgun (WGS) entry which is preliminary data.</text>
</comment>
<dbReference type="AlphaFoldDB" id="A0A511ZH55"/>
<feature type="compositionally biased region" description="Basic and acidic residues" evidence="1">
    <location>
        <begin position="16"/>
        <end position="63"/>
    </location>
</feature>
<feature type="domain" description="PASTA" evidence="3">
    <location>
        <begin position="123"/>
        <end position="184"/>
    </location>
</feature>
<dbReference type="RefSeq" id="WP_147209805.1">
    <property type="nucleotide sequence ID" value="NZ_BJYM01000005.1"/>
</dbReference>
<evidence type="ECO:0000256" key="1">
    <source>
        <dbReference type="SAM" id="MobiDB-lite"/>
    </source>
</evidence>